<evidence type="ECO:0000313" key="4">
    <source>
        <dbReference type="EMBL" id="SDC02851.1"/>
    </source>
</evidence>
<evidence type="ECO:0000256" key="1">
    <source>
        <dbReference type="ARBA" id="ARBA00004613"/>
    </source>
</evidence>
<dbReference type="RefSeq" id="WP_025392605.1">
    <property type="nucleotide sequence ID" value="NZ_FMYU01000001.1"/>
</dbReference>
<sequence length="346" mass="41406">MGAIVLCYHSINYGQRIDPDTFEQNLFTLKKYGYVSVRLSDIYEFVKGNLKLPKKAVAITFDDGYADNLVYAYPILKKYEFFATIFVIVNKLAKNIKRMDIEELKKLNMANSVNEFLEKSHYLSFEELRFLQDSKLIDIQSHSLNHKACFCSNKVFKFNDSRLGEWFFEYTHDKRLGIPVYEKKWDCACECIIDDLKLRDYMHDFVAKHNGILFFKKKNAQKILYRQYKKYLKKNTLNMQIEPRYERIKRLEIEVFESKRILEEQLNKSVDFFCYPFGSYDEVSKEYVKRAYKAAFTLKIGQNMPDDDLFELKRIEVRGGDWLDKRLKIYKSPFLSRVYAKIYRKI</sequence>
<dbReference type="SUPFAM" id="SSF88713">
    <property type="entry name" value="Glycoside hydrolase/deacetylase"/>
    <property type="match status" value="1"/>
</dbReference>
<dbReference type="GO" id="GO:0005975">
    <property type="term" value="P:carbohydrate metabolic process"/>
    <property type="evidence" value="ECO:0007669"/>
    <property type="project" value="InterPro"/>
</dbReference>
<dbReference type="OrthoDB" id="9776235at2"/>
<keyword evidence="5" id="KW-1185">Reference proteome</keyword>
<dbReference type="GO" id="GO:0005576">
    <property type="term" value="C:extracellular region"/>
    <property type="evidence" value="ECO:0007669"/>
    <property type="project" value="UniProtKB-SubCell"/>
</dbReference>
<dbReference type="InterPro" id="IPR051398">
    <property type="entry name" value="Polysacch_Deacetylase"/>
</dbReference>
<dbReference type="InterPro" id="IPR002509">
    <property type="entry name" value="NODB_dom"/>
</dbReference>
<evidence type="ECO:0000259" key="3">
    <source>
        <dbReference type="PROSITE" id="PS51677"/>
    </source>
</evidence>
<protein>
    <submittedName>
        <fullName evidence="4">Polysaccharide deacetylase</fullName>
    </submittedName>
</protein>
<comment type="subcellular location">
    <subcellularLocation>
        <location evidence="1">Secreted</location>
    </subcellularLocation>
</comment>
<dbReference type="PANTHER" id="PTHR34216:SF3">
    <property type="entry name" value="POLY-BETA-1,6-N-ACETYL-D-GLUCOSAMINE N-DEACETYLASE"/>
    <property type="match status" value="1"/>
</dbReference>
<name>A0A1G6I8S1_9BACT</name>
<dbReference type="GO" id="GO:0016810">
    <property type="term" value="F:hydrolase activity, acting on carbon-nitrogen (but not peptide) bonds"/>
    <property type="evidence" value="ECO:0007669"/>
    <property type="project" value="InterPro"/>
</dbReference>
<dbReference type="Proteomes" id="UP000199411">
    <property type="component" value="Unassembled WGS sequence"/>
</dbReference>
<gene>
    <name evidence="4" type="ORF">SAMN05660835_00246</name>
</gene>
<dbReference type="Gene3D" id="3.20.20.370">
    <property type="entry name" value="Glycoside hydrolase/deacetylase"/>
    <property type="match status" value="1"/>
</dbReference>
<dbReference type="EMBL" id="FMYU01000001">
    <property type="protein sequence ID" value="SDC02851.1"/>
    <property type="molecule type" value="Genomic_DNA"/>
</dbReference>
<evidence type="ECO:0000313" key="5">
    <source>
        <dbReference type="Proteomes" id="UP000199411"/>
    </source>
</evidence>
<dbReference type="InterPro" id="IPR011330">
    <property type="entry name" value="Glyco_hydro/deAcase_b/a-brl"/>
</dbReference>
<proteinExistence type="predicted"/>
<reference evidence="5" key="1">
    <citation type="submission" date="2016-10" db="EMBL/GenBank/DDBJ databases">
        <authorList>
            <person name="Varghese N."/>
            <person name="Submissions S."/>
        </authorList>
    </citation>
    <scope>NUCLEOTIDE SEQUENCE [LARGE SCALE GENOMIC DNA]</scope>
    <source>
        <strain evidence="5">DSM 8415</strain>
    </source>
</reference>
<evidence type="ECO:0000256" key="2">
    <source>
        <dbReference type="ARBA" id="ARBA00022729"/>
    </source>
</evidence>
<keyword evidence="2" id="KW-0732">Signal</keyword>
<feature type="domain" description="NodB homology" evidence="3">
    <location>
        <begin position="55"/>
        <end position="147"/>
    </location>
</feature>
<accession>A0A1G6I8S1</accession>
<dbReference type="Pfam" id="PF01522">
    <property type="entry name" value="Polysacc_deac_1"/>
    <property type="match status" value="1"/>
</dbReference>
<dbReference type="AlphaFoldDB" id="A0A1G6I8S1"/>
<dbReference type="CDD" id="cd10969">
    <property type="entry name" value="CE4_Ecf1_like_5s"/>
    <property type="match status" value="1"/>
</dbReference>
<organism evidence="4 5">
    <name type="scientific">Desulfurella multipotens</name>
    <dbReference type="NCBI Taxonomy" id="79269"/>
    <lineage>
        <taxon>Bacteria</taxon>
        <taxon>Pseudomonadati</taxon>
        <taxon>Campylobacterota</taxon>
        <taxon>Desulfurellia</taxon>
        <taxon>Desulfurellales</taxon>
        <taxon>Desulfurellaceae</taxon>
        <taxon>Desulfurella</taxon>
    </lineage>
</organism>
<dbReference type="PROSITE" id="PS51677">
    <property type="entry name" value="NODB"/>
    <property type="match status" value="1"/>
</dbReference>
<dbReference type="PANTHER" id="PTHR34216">
    <property type="match status" value="1"/>
</dbReference>